<accession>A0A0A8Y5N7</accession>
<protein>
    <submittedName>
        <fullName evidence="1">Uncharacterized protein</fullName>
    </submittedName>
</protein>
<reference evidence="1" key="1">
    <citation type="submission" date="2014-09" db="EMBL/GenBank/DDBJ databases">
        <authorList>
            <person name="Magalhaes I.L.F."/>
            <person name="Oliveira U."/>
            <person name="Santos F.R."/>
            <person name="Vidigal T.H.D.A."/>
            <person name="Brescovit A.D."/>
            <person name="Santos A.J."/>
        </authorList>
    </citation>
    <scope>NUCLEOTIDE SEQUENCE</scope>
    <source>
        <tissue evidence="1">Shoot tissue taken approximately 20 cm above the soil surface</tissue>
    </source>
</reference>
<proteinExistence type="predicted"/>
<reference evidence="1" key="2">
    <citation type="journal article" date="2015" name="Data Brief">
        <title>Shoot transcriptome of the giant reed, Arundo donax.</title>
        <authorList>
            <person name="Barrero R.A."/>
            <person name="Guerrero F.D."/>
            <person name="Moolhuijzen P."/>
            <person name="Goolsby J.A."/>
            <person name="Tidwell J."/>
            <person name="Bellgard S.E."/>
            <person name="Bellgard M.I."/>
        </authorList>
    </citation>
    <scope>NUCLEOTIDE SEQUENCE</scope>
    <source>
        <tissue evidence="1">Shoot tissue taken approximately 20 cm above the soil surface</tissue>
    </source>
</reference>
<organism evidence="1">
    <name type="scientific">Arundo donax</name>
    <name type="common">Giant reed</name>
    <name type="synonym">Donax arundinaceus</name>
    <dbReference type="NCBI Taxonomy" id="35708"/>
    <lineage>
        <taxon>Eukaryota</taxon>
        <taxon>Viridiplantae</taxon>
        <taxon>Streptophyta</taxon>
        <taxon>Embryophyta</taxon>
        <taxon>Tracheophyta</taxon>
        <taxon>Spermatophyta</taxon>
        <taxon>Magnoliopsida</taxon>
        <taxon>Liliopsida</taxon>
        <taxon>Poales</taxon>
        <taxon>Poaceae</taxon>
        <taxon>PACMAD clade</taxon>
        <taxon>Arundinoideae</taxon>
        <taxon>Arundineae</taxon>
        <taxon>Arundo</taxon>
    </lineage>
</organism>
<sequence>MNRAVTMLIGG</sequence>
<name>A0A0A8Y5N7_ARUDO</name>
<evidence type="ECO:0000313" key="1">
    <source>
        <dbReference type="EMBL" id="JAD20288.1"/>
    </source>
</evidence>
<dbReference type="EMBL" id="GBRH01277607">
    <property type="protein sequence ID" value="JAD20288.1"/>
    <property type="molecule type" value="Transcribed_RNA"/>
</dbReference>